<proteinExistence type="predicted"/>
<evidence type="ECO:0000313" key="1">
    <source>
        <dbReference type="EMBL" id="SIN97948.1"/>
    </source>
</evidence>
<dbReference type="STRING" id="28230.SAMN05878443_0785"/>
<sequence>MTYEKEQKPIYLTRVGRKQEGSDIKLKQTNLLLKKWLYFKNFTYDRLNGAEGKKQLLKSLKILKYRSRISYLILESYYIANSRIGGCLYETQLPLLSKVATLNNMTELAFTEKLVKATKQLKKIMENEGN</sequence>
<protein>
    <submittedName>
        <fullName evidence="1">Uncharacterized protein</fullName>
    </submittedName>
</protein>
<organism evidence="1 2">
    <name type="scientific">Carnobacterium alterfunditum</name>
    <dbReference type="NCBI Taxonomy" id="28230"/>
    <lineage>
        <taxon>Bacteria</taxon>
        <taxon>Bacillati</taxon>
        <taxon>Bacillota</taxon>
        <taxon>Bacilli</taxon>
        <taxon>Lactobacillales</taxon>
        <taxon>Carnobacteriaceae</taxon>
        <taxon>Carnobacterium</taxon>
    </lineage>
</organism>
<keyword evidence="2" id="KW-1185">Reference proteome</keyword>
<dbReference type="RefSeq" id="WP_034547543.1">
    <property type="nucleotide sequence ID" value="NZ_FSRN01000001.1"/>
</dbReference>
<dbReference type="AlphaFoldDB" id="A0A1N6FRS9"/>
<accession>A0A1N6FRS9</accession>
<dbReference type="Proteomes" id="UP000184758">
    <property type="component" value="Unassembled WGS sequence"/>
</dbReference>
<gene>
    <name evidence="1" type="ORF">SAMN05878443_0785</name>
</gene>
<evidence type="ECO:0000313" key="2">
    <source>
        <dbReference type="Proteomes" id="UP000184758"/>
    </source>
</evidence>
<dbReference type="EMBL" id="FSRN01000001">
    <property type="protein sequence ID" value="SIN97948.1"/>
    <property type="molecule type" value="Genomic_DNA"/>
</dbReference>
<name>A0A1N6FRS9_9LACT</name>
<reference evidence="2" key="1">
    <citation type="submission" date="2016-11" db="EMBL/GenBank/DDBJ databases">
        <authorList>
            <person name="Varghese N."/>
            <person name="Submissions S."/>
        </authorList>
    </citation>
    <scope>NUCLEOTIDE SEQUENCE [LARGE SCALE GENOMIC DNA]</scope>
    <source>
        <strain evidence="2">313</strain>
    </source>
</reference>